<organism evidence="2 3">
    <name type="scientific">Portunus trituberculatus</name>
    <name type="common">Swimming crab</name>
    <name type="synonym">Neptunus trituberculatus</name>
    <dbReference type="NCBI Taxonomy" id="210409"/>
    <lineage>
        <taxon>Eukaryota</taxon>
        <taxon>Metazoa</taxon>
        <taxon>Ecdysozoa</taxon>
        <taxon>Arthropoda</taxon>
        <taxon>Crustacea</taxon>
        <taxon>Multicrustacea</taxon>
        <taxon>Malacostraca</taxon>
        <taxon>Eumalacostraca</taxon>
        <taxon>Eucarida</taxon>
        <taxon>Decapoda</taxon>
        <taxon>Pleocyemata</taxon>
        <taxon>Brachyura</taxon>
        <taxon>Eubrachyura</taxon>
        <taxon>Portunoidea</taxon>
        <taxon>Portunidae</taxon>
        <taxon>Portuninae</taxon>
        <taxon>Portunus</taxon>
    </lineage>
</organism>
<reference evidence="2 3" key="1">
    <citation type="submission" date="2019-05" db="EMBL/GenBank/DDBJ databases">
        <title>Another draft genome of Portunus trituberculatus and its Hox gene families provides insights of decapod evolution.</title>
        <authorList>
            <person name="Jeong J.-H."/>
            <person name="Song I."/>
            <person name="Kim S."/>
            <person name="Choi T."/>
            <person name="Kim D."/>
            <person name="Ryu S."/>
            <person name="Kim W."/>
        </authorList>
    </citation>
    <scope>NUCLEOTIDE SEQUENCE [LARGE SCALE GENOMIC DNA]</scope>
    <source>
        <tissue evidence="2">Muscle</tissue>
    </source>
</reference>
<evidence type="ECO:0000313" key="2">
    <source>
        <dbReference type="EMBL" id="MPC25728.1"/>
    </source>
</evidence>
<dbReference type="Proteomes" id="UP000324222">
    <property type="component" value="Unassembled WGS sequence"/>
</dbReference>
<sequence length="76" mass="7990">MPTTVTDALSGPHTYVPPPRLALTTKHDRNTGSAGQTTVGDLGSPAWSPLHKGLDHGGCQPPTILSSPLNKRFCET</sequence>
<feature type="region of interest" description="Disordered" evidence="1">
    <location>
        <begin position="24"/>
        <end position="62"/>
    </location>
</feature>
<keyword evidence="3" id="KW-1185">Reference proteome</keyword>
<evidence type="ECO:0000313" key="3">
    <source>
        <dbReference type="Proteomes" id="UP000324222"/>
    </source>
</evidence>
<accession>A0A5B7DWD4</accession>
<evidence type="ECO:0000256" key="1">
    <source>
        <dbReference type="SAM" id="MobiDB-lite"/>
    </source>
</evidence>
<dbReference type="AlphaFoldDB" id="A0A5B7DWD4"/>
<proteinExistence type="predicted"/>
<comment type="caution">
    <text evidence="2">The sequence shown here is derived from an EMBL/GenBank/DDBJ whole genome shotgun (WGS) entry which is preliminary data.</text>
</comment>
<name>A0A5B7DWD4_PORTR</name>
<dbReference type="EMBL" id="VSRR010001501">
    <property type="protein sequence ID" value="MPC25728.1"/>
    <property type="molecule type" value="Genomic_DNA"/>
</dbReference>
<protein>
    <submittedName>
        <fullName evidence="2">Uncharacterized protein</fullName>
    </submittedName>
</protein>
<gene>
    <name evidence="2" type="ORF">E2C01_018850</name>
</gene>